<dbReference type="Gene3D" id="1.20.5.170">
    <property type="match status" value="1"/>
</dbReference>
<evidence type="ECO:0000313" key="7">
    <source>
        <dbReference type="Proteomes" id="UP000789508"/>
    </source>
</evidence>
<dbReference type="SMART" id="SM00338">
    <property type="entry name" value="BRLZ"/>
    <property type="match status" value="1"/>
</dbReference>
<comment type="subcellular location">
    <subcellularLocation>
        <location evidence="2">Cytoplasm</location>
    </subcellularLocation>
    <subcellularLocation>
        <location evidence="1">Nucleus</location>
    </subcellularLocation>
</comment>
<dbReference type="SUPFAM" id="SSF57959">
    <property type="entry name" value="Leucine zipper domain"/>
    <property type="match status" value="1"/>
</dbReference>
<feature type="domain" description="BZIP" evidence="5">
    <location>
        <begin position="142"/>
        <end position="205"/>
    </location>
</feature>
<dbReference type="GO" id="GO:0005737">
    <property type="term" value="C:cytoplasm"/>
    <property type="evidence" value="ECO:0007669"/>
    <property type="project" value="UniProtKB-SubCell"/>
</dbReference>
<dbReference type="PANTHER" id="PTHR40621:SF6">
    <property type="entry name" value="AP-1-LIKE TRANSCRIPTION FACTOR YAP1-RELATED"/>
    <property type="match status" value="1"/>
</dbReference>
<dbReference type="InterPro" id="IPR046347">
    <property type="entry name" value="bZIP_sf"/>
</dbReference>
<evidence type="ECO:0000256" key="4">
    <source>
        <dbReference type="SAM" id="MobiDB-lite"/>
    </source>
</evidence>
<dbReference type="GO" id="GO:0090575">
    <property type="term" value="C:RNA polymerase II transcription regulator complex"/>
    <property type="evidence" value="ECO:0007669"/>
    <property type="project" value="TreeGrafter"/>
</dbReference>
<gene>
    <name evidence="6" type="ORF">ALEPTO_LOCUS6024</name>
</gene>
<dbReference type="Pfam" id="PF00170">
    <property type="entry name" value="bZIP_1"/>
    <property type="match status" value="1"/>
</dbReference>
<feature type="compositionally biased region" description="Low complexity" evidence="4">
    <location>
        <begin position="114"/>
        <end position="128"/>
    </location>
</feature>
<dbReference type="PANTHER" id="PTHR40621">
    <property type="entry name" value="TRANSCRIPTION FACTOR KAPC-RELATED"/>
    <property type="match status" value="1"/>
</dbReference>
<dbReference type="GO" id="GO:0001228">
    <property type="term" value="F:DNA-binding transcription activator activity, RNA polymerase II-specific"/>
    <property type="evidence" value="ECO:0007669"/>
    <property type="project" value="TreeGrafter"/>
</dbReference>
<dbReference type="GO" id="GO:0034599">
    <property type="term" value="P:cellular response to oxidative stress"/>
    <property type="evidence" value="ECO:0007669"/>
    <property type="project" value="UniProtKB-ARBA"/>
</dbReference>
<dbReference type="PROSITE" id="PS00036">
    <property type="entry name" value="BZIP_BASIC"/>
    <property type="match status" value="1"/>
</dbReference>
<reference evidence="6" key="1">
    <citation type="submission" date="2021-06" db="EMBL/GenBank/DDBJ databases">
        <authorList>
            <person name="Kallberg Y."/>
            <person name="Tangrot J."/>
            <person name="Rosling A."/>
        </authorList>
    </citation>
    <scope>NUCLEOTIDE SEQUENCE</scope>
    <source>
        <strain evidence="6">FL130A</strain>
    </source>
</reference>
<evidence type="ECO:0000313" key="6">
    <source>
        <dbReference type="EMBL" id="CAG8554127.1"/>
    </source>
</evidence>
<evidence type="ECO:0000256" key="2">
    <source>
        <dbReference type="ARBA" id="ARBA00004496"/>
    </source>
</evidence>
<evidence type="ECO:0000256" key="1">
    <source>
        <dbReference type="ARBA" id="ARBA00004123"/>
    </source>
</evidence>
<dbReference type="AlphaFoldDB" id="A0A9N9B3A7"/>
<name>A0A9N9B3A7_9GLOM</name>
<dbReference type="InterPro" id="IPR004827">
    <property type="entry name" value="bZIP"/>
</dbReference>
<dbReference type="Proteomes" id="UP000789508">
    <property type="component" value="Unassembled WGS sequence"/>
</dbReference>
<evidence type="ECO:0000256" key="3">
    <source>
        <dbReference type="ARBA" id="ARBA00023242"/>
    </source>
</evidence>
<comment type="caution">
    <text evidence="6">The sequence shown here is derived from an EMBL/GenBank/DDBJ whole genome shotgun (WGS) entry which is preliminary data.</text>
</comment>
<dbReference type="CDD" id="cd14688">
    <property type="entry name" value="bZIP_YAP"/>
    <property type="match status" value="1"/>
</dbReference>
<sequence>MRTASSFGGEFILENIDASKATNRQTKLKSNIKFFQVYTGDLQLTLFRGKIAENKWIPSTQRTLPQKFLAEAIAHNDDSKRKLEQLEDFVTQIPLKANHNLNITSIPHADLSGQESLSDSPESPQDSSEPQKKKPGRKPLTNTPSSKRKAQNRAAQRAFRERKERYVKELETKIKDLESQTAKTTHENAQLKSLVEQLQAENYFLKQSTFAFDFSLDNNKTPEDSLALDK</sequence>
<dbReference type="PROSITE" id="PS50217">
    <property type="entry name" value="BZIP"/>
    <property type="match status" value="1"/>
</dbReference>
<organism evidence="6 7">
    <name type="scientific">Ambispora leptoticha</name>
    <dbReference type="NCBI Taxonomy" id="144679"/>
    <lineage>
        <taxon>Eukaryota</taxon>
        <taxon>Fungi</taxon>
        <taxon>Fungi incertae sedis</taxon>
        <taxon>Mucoromycota</taxon>
        <taxon>Glomeromycotina</taxon>
        <taxon>Glomeromycetes</taxon>
        <taxon>Archaeosporales</taxon>
        <taxon>Ambisporaceae</taxon>
        <taxon>Ambispora</taxon>
    </lineage>
</organism>
<evidence type="ECO:0000259" key="5">
    <source>
        <dbReference type="PROSITE" id="PS50217"/>
    </source>
</evidence>
<dbReference type="GO" id="GO:0000976">
    <property type="term" value="F:transcription cis-regulatory region binding"/>
    <property type="evidence" value="ECO:0007669"/>
    <property type="project" value="InterPro"/>
</dbReference>
<dbReference type="InterPro" id="IPR050936">
    <property type="entry name" value="AP-1-like"/>
</dbReference>
<feature type="non-terminal residue" evidence="6">
    <location>
        <position position="1"/>
    </location>
</feature>
<dbReference type="OrthoDB" id="2593073at2759"/>
<keyword evidence="3" id="KW-0539">Nucleus</keyword>
<dbReference type="EMBL" id="CAJVPS010001908">
    <property type="protein sequence ID" value="CAG8554127.1"/>
    <property type="molecule type" value="Genomic_DNA"/>
</dbReference>
<feature type="region of interest" description="Disordered" evidence="4">
    <location>
        <begin position="111"/>
        <end position="164"/>
    </location>
</feature>
<accession>A0A9N9B3A7</accession>
<dbReference type="FunFam" id="1.20.5.170:FF:000067">
    <property type="entry name" value="BZIP transcription factor"/>
    <property type="match status" value="1"/>
</dbReference>
<keyword evidence="7" id="KW-1185">Reference proteome</keyword>
<proteinExistence type="predicted"/>
<protein>
    <submittedName>
        <fullName evidence="6">3239_t:CDS:1</fullName>
    </submittedName>
</protein>